<accession>A0ACB8EGT4</accession>
<sequence length="161" mass="18370">MPNGGVVAFNAHAAMKKAKERAASAEDMIDHCWENEQKHYQEFKMCAKQLEEEEARIQENQRRIEAIVGEKHKLVKFHEETLNLQEALRRCCHFVGTLASEVNAVKVTCQYICIYESLRQQLEEMNRQVLPLLGAKGMEADNLAVLSSLPSNISEVEITRL</sequence>
<reference evidence="1" key="1">
    <citation type="submission" date="2021-08" db="EMBL/GenBank/DDBJ databases">
        <title>The first chromosome-level gecko genome reveals the dynamic sex chromosomes of Neotropical dwarf geckos (Sphaerodactylidae: Sphaerodactylus).</title>
        <authorList>
            <person name="Pinto B.J."/>
            <person name="Keating S.E."/>
            <person name="Gamble T."/>
        </authorList>
    </citation>
    <scope>NUCLEOTIDE SEQUENCE</scope>
    <source>
        <strain evidence="1">TG3544</strain>
    </source>
</reference>
<keyword evidence="2" id="KW-1185">Reference proteome</keyword>
<evidence type="ECO:0000313" key="2">
    <source>
        <dbReference type="Proteomes" id="UP000827872"/>
    </source>
</evidence>
<evidence type="ECO:0000313" key="1">
    <source>
        <dbReference type="EMBL" id="KAH7991628.1"/>
    </source>
</evidence>
<protein>
    <submittedName>
        <fullName evidence="1">Uncharacterized protein</fullName>
    </submittedName>
</protein>
<gene>
    <name evidence="1" type="ORF">K3G42_008029</name>
</gene>
<dbReference type="EMBL" id="CM037616">
    <property type="protein sequence ID" value="KAH7991628.1"/>
    <property type="molecule type" value="Genomic_DNA"/>
</dbReference>
<proteinExistence type="predicted"/>
<name>A0ACB8EGT4_9SAUR</name>
<dbReference type="Proteomes" id="UP000827872">
    <property type="component" value="Linkage Group LG03"/>
</dbReference>
<comment type="caution">
    <text evidence="1">The sequence shown here is derived from an EMBL/GenBank/DDBJ whole genome shotgun (WGS) entry which is preliminary data.</text>
</comment>
<organism evidence="1 2">
    <name type="scientific">Sphaerodactylus townsendi</name>
    <dbReference type="NCBI Taxonomy" id="933632"/>
    <lineage>
        <taxon>Eukaryota</taxon>
        <taxon>Metazoa</taxon>
        <taxon>Chordata</taxon>
        <taxon>Craniata</taxon>
        <taxon>Vertebrata</taxon>
        <taxon>Euteleostomi</taxon>
        <taxon>Lepidosauria</taxon>
        <taxon>Squamata</taxon>
        <taxon>Bifurcata</taxon>
        <taxon>Gekkota</taxon>
        <taxon>Sphaerodactylidae</taxon>
        <taxon>Sphaerodactylus</taxon>
    </lineage>
</organism>